<dbReference type="GeneID" id="79570930"/>
<accession>A4WJV3</accession>
<dbReference type="HOGENOM" id="CLU_208835_0_0_2"/>
<evidence type="ECO:0000313" key="2">
    <source>
        <dbReference type="Proteomes" id="UP000001567"/>
    </source>
</evidence>
<name>A4WJV3_PYRAR</name>
<organism evidence="1 2">
    <name type="scientific">Pyrobaculum arsenaticum (strain DSM 13514 / JCM 11321 / PZ6)</name>
    <dbReference type="NCBI Taxonomy" id="340102"/>
    <lineage>
        <taxon>Archaea</taxon>
        <taxon>Thermoproteota</taxon>
        <taxon>Thermoprotei</taxon>
        <taxon>Thermoproteales</taxon>
        <taxon>Thermoproteaceae</taxon>
        <taxon>Pyrobaculum</taxon>
    </lineage>
</organism>
<evidence type="ECO:0000313" key="1">
    <source>
        <dbReference type="EMBL" id="ABP50670.1"/>
    </source>
</evidence>
<dbReference type="KEGG" id="pas:Pars_1092"/>
<gene>
    <name evidence="1" type="ordered locus">Pars_1092</name>
</gene>
<dbReference type="RefSeq" id="WP_011900577.1">
    <property type="nucleotide sequence ID" value="NC_009376.1"/>
</dbReference>
<dbReference type="AlphaFoldDB" id="A4WJV3"/>
<proteinExistence type="predicted"/>
<dbReference type="Proteomes" id="UP000001567">
    <property type="component" value="Chromosome"/>
</dbReference>
<reference evidence="1 2" key="1">
    <citation type="submission" date="2007-04" db="EMBL/GenBank/DDBJ databases">
        <title>Complete sequence of Pyrobaculum arsenaticum DSM 13514.</title>
        <authorList>
            <consortium name="US DOE Joint Genome Institute"/>
            <person name="Copeland A."/>
            <person name="Lucas S."/>
            <person name="Lapidus A."/>
            <person name="Barry K."/>
            <person name="Glavina del Rio T."/>
            <person name="Dalin E."/>
            <person name="Tice H."/>
            <person name="Pitluck S."/>
            <person name="Chain P."/>
            <person name="Malfatti S."/>
            <person name="Shin M."/>
            <person name="Vergez L."/>
            <person name="Schmutz J."/>
            <person name="Larimer F."/>
            <person name="Land M."/>
            <person name="Hauser L."/>
            <person name="Kyrpides N."/>
            <person name="Mikhailova N."/>
            <person name="Cozen A.E."/>
            <person name="Fitz-Gibbon S.T."/>
            <person name="House C.H."/>
            <person name="Saltikov C."/>
            <person name="Lowe T.M."/>
            <person name="Richardson P."/>
        </authorList>
    </citation>
    <scope>NUCLEOTIDE SEQUENCE [LARGE SCALE GENOMIC DNA]</scope>
    <source>
        <strain evidence="2">ATCC 700994 / DSM 13514 / JCM 11321 / PZ6</strain>
    </source>
</reference>
<dbReference type="STRING" id="340102.Pars_1092"/>
<sequence>MSPIAKRLRYVIDLLEAAVADEDCKLVEEALDELRELAEELS</sequence>
<protein>
    <submittedName>
        <fullName evidence="1">Uncharacterized protein</fullName>
    </submittedName>
</protein>
<dbReference type="EMBL" id="CP000660">
    <property type="protein sequence ID" value="ABP50670.1"/>
    <property type="molecule type" value="Genomic_DNA"/>
</dbReference>